<dbReference type="EMBL" id="CAADEY010000013">
    <property type="protein sequence ID" value="VFJ45873.1"/>
    <property type="molecule type" value="Genomic_DNA"/>
</dbReference>
<organism evidence="1">
    <name type="scientific">Candidatus Kentrum sp. DK</name>
    <dbReference type="NCBI Taxonomy" id="2126562"/>
    <lineage>
        <taxon>Bacteria</taxon>
        <taxon>Pseudomonadati</taxon>
        <taxon>Pseudomonadota</taxon>
        <taxon>Gammaproteobacteria</taxon>
        <taxon>Candidatus Kentrum</taxon>
    </lineage>
</organism>
<proteinExistence type="predicted"/>
<gene>
    <name evidence="1" type="ORF">BECKDK2373C_GA0170839_10133</name>
</gene>
<dbReference type="AlphaFoldDB" id="A0A450S2K6"/>
<name>A0A450S2K6_9GAMM</name>
<sequence length="310" mass="34155">MSEGKPLLVIVTRGYATRDGTNDEFVKEWGFPDADEYAWSDATDKATLLVIHGYEKNLPVHVITKAIKKVRDDGEESPISLGQVDKTAIWLFHHSAIQAVDAIEQGIAQGLGDPERNETIIQTRVYESGGGVAVEGLLRVLDEKGFDFAEAVEKAATGRVLFANRLRGLQSGLLRLRLAIESVLVGDWESSGIKNTTLLSDTARELHKTVEKIVGKDKGWLEILKSRQSDETKAAIRAIKELYGPKYRPEGSVWSGYDTSPGWVDLLDTDGVKMIRTDLARFARALDLLLDAAESLPVRLPEDSAKKDSP</sequence>
<reference evidence="1" key="1">
    <citation type="submission" date="2019-02" db="EMBL/GenBank/DDBJ databases">
        <authorList>
            <person name="Gruber-Vodicka R. H."/>
            <person name="Seah K. B. B."/>
        </authorList>
    </citation>
    <scope>NUCLEOTIDE SEQUENCE</scope>
    <source>
        <strain evidence="1">BECK_DK161</strain>
    </source>
</reference>
<evidence type="ECO:0000313" key="1">
    <source>
        <dbReference type="EMBL" id="VFJ45873.1"/>
    </source>
</evidence>
<protein>
    <submittedName>
        <fullName evidence="1">Uncharacterized protein</fullName>
    </submittedName>
</protein>
<accession>A0A450S2K6</accession>